<organism evidence="2 3">
    <name type="scientific">Stigmatella aurantiaca (strain DW4/3-1)</name>
    <dbReference type="NCBI Taxonomy" id="378806"/>
    <lineage>
        <taxon>Bacteria</taxon>
        <taxon>Pseudomonadati</taxon>
        <taxon>Myxococcota</taxon>
        <taxon>Myxococcia</taxon>
        <taxon>Myxococcales</taxon>
        <taxon>Cystobacterineae</taxon>
        <taxon>Archangiaceae</taxon>
        <taxon>Stigmatella</taxon>
    </lineage>
</organism>
<comment type="caution">
    <text evidence="2">The sequence shown here is derived from an EMBL/GenBank/DDBJ whole genome shotgun (WGS) entry which is preliminary data.</text>
</comment>
<dbReference type="Proteomes" id="UP000032702">
    <property type="component" value="Unassembled WGS sequence"/>
</dbReference>
<dbReference type="AlphaFoldDB" id="Q08U26"/>
<reference evidence="2 3" key="1">
    <citation type="submission" date="2006-04" db="EMBL/GenBank/DDBJ databases">
        <authorList>
            <person name="Nierman W.C."/>
        </authorList>
    </citation>
    <scope>NUCLEOTIDE SEQUENCE [LARGE SCALE GENOMIC DNA]</scope>
    <source>
        <strain evidence="2 3">DW4/3-1</strain>
    </source>
</reference>
<gene>
    <name evidence="2" type="ORF">STIAU_6283</name>
</gene>
<evidence type="ECO:0000313" key="3">
    <source>
        <dbReference type="Proteomes" id="UP000032702"/>
    </source>
</evidence>
<name>Q08U26_STIAD</name>
<protein>
    <submittedName>
        <fullName evidence="2">Uncharacterized protein</fullName>
    </submittedName>
</protein>
<feature type="non-terminal residue" evidence="2">
    <location>
        <position position="20"/>
    </location>
</feature>
<accession>Q08U26</accession>
<dbReference type="EMBL" id="AAMD01000135">
    <property type="protein sequence ID" value="EAU63997.1"/>
    <property type="molecule type" value="Genomic_DNA"/>
</dbReference>
<proteinExistence type="predicted"/>
<sequence>MAILKAGGPPFRRQFVGRSR</sequence>
<feature type="region of interest" description="Disordered" evidence="1">
    <location>
        <begin position="1"/>
        <end position="20"/>
    </location>
</feature>
<evidence type="ECO:0000313" key="2">
    <source>
        <dbReference type="EMBL" id="EAU63997.1"/>
    </source>
</evidence>
<evidence type="ECO:0000256" key="1">
    <source>
        <dbReference type="SAM" id="MobiDB-lite"/>
    </source>
</evidence>